<accession>A0A8S1GVE5</accession>
<dbReference type="AlphaFoldDB" id="A0A8S1GVE5"/>
<organism evidence="1 2">
    <name type="scientific">Caenorhabditis auriculariae</name>
    <dbReference type="NCBI Taxonomy" id="2777116"/>
    <lineage>
        <taxon>Eukaryota</taxon>
        <taxon>Metazoa</taxon>
        <taxon>Ecdysozoa</taxon>
        <taxon>Nematoda</taxon>
        <taxon>Chromadorea</taxon>
        <taxon>Rhabditida</taxon>
        <taxon>Rhabditina</taxon>
        <taxon>Rhabditomorpha</taxon>
        <taxon>Rhabditoidea</taxon>
        <taxon>Rhabditidae</taxon>
        <taxon>Peloderinae</taxon>
        <taxon>Caenorhabditis</taxon>
    </lineage>
</organism>
<proteinExistence type="predicted"/>
<name>A0A8S1GVE5_9PELO</name>
<reference evidence="1" key="1">
    <citation type="submission" date="2020-10" db="EMBL/GenBank/DDBJ databases">
        <authorList>
            <person name="Kikuchi T."/>
        </authorList>
    </citation>
    <scope>NUCLEOTIDE SEQUENCE</scope>
    <source>
        <strain evidence="1">NKZ352</strain>
    </source>
</reference>
<keyword evidence="2" id="KW-1185">Reference proteome</keyword>
<evidence type="ECO:0000313" key="1">
    <source>
        <dbReference type="EMBL" id="CAD6186802.1"/>
    </source>
</evidence>
<evidence type="ECO:0000313" key="2">
    <source>
        <dbReference type="Proteomes" id="UP000835052"/>
    </source>
</evidence>
<dbReference type="Proteomes" id="UP000835052">
    <property type="component" value="Unassembled WGS sequence"/>
</dbReference>
<dbReference type="EMBL" id="CAJGYM010000005">
    <property type="protein sequence ID" value="CAD6186802.1"/>
    <property type="molecule type" value="Genomic_DNA"/>
</dbReference>
<protein>
    <submittedName>
        <fullName evidence="1">Uncharacterized protein</fullName>
    </submittedName>
</protein>
<comment type="caution">
    <text evidence="1">The sequence shown here is derived from an EMBL/GenBank/DDBJ whole genome shotgun (WGS) entry which is preliminary data.</text>
</comment>
<gene>
    <name evidence="1" type="ORF">CAUJ_LOCUS2721</name>
</gene>
<sequence>MRIFDYDDLYDSYKGGGPPWERNRLHNKIMKHMFEPFPHIGTVAKVVIEAGDESLNKDLEAHLNRYHDEDDIEFNVDYSLNKKKRWEKITDPIFLLESCSYLLPFAELVVCDQIIAGRVNLATSSVHSLQTSPDSAKTFIRTQHSKGYGRKFIHFDGYRPSSDPTKDSHRLPIVVFFVKKHYDNIFVCVQRWFSKLFYKRYNWKRSSPGHWTNLYAKNAIAYDIHQDEDEQVLSENEDQDRTSSHLDRRFTLENFISDEIPRRKRKNRKGFTSDFELIETPTD</sequence>